<accession>A0A222YXU7</accession>
<name>A0A222YXU7_9CAUD</name>
<proteinExistence type="predicted"/>
<evidence type="ECO:0000256" key="1">
    <source>
        <dbReference type="SAM" id="MobiDB-lite"/>
    </source>
</evidence>
<organism evidence="2 3">
    <name type="scientific">Mycobacterium phage MyraDee</name>
    <dbReference type="NCBI Taxonomy" id="2024303"/>
    <lineage>
        <taxon>Viruses</taxon>
        <taxon>Duplodnaviria</taxon>
        <taxon>Heunggongvirae</taxon>
        <taxon>Uroviricota</taxon>
        <taxon>Caudoviricetes</taxon>
        <taxon>Myradeevirus</taxon>
        <taxon>Myradeevirus MyraDee</taxon>
    </lineage>
</organism>
<feature type="compositionally biased region" description="Pro residues" evidence="1">
    <location>
        <begin position="51"/>
        <end position="62"/>
    </location>
</feature>
<dbReference type="EMBL" id="MF141539">
    <property type="protein sequence ID" value="ASR77122.1"/>
    <property type="molecule type" value="Genomic_DNA"/>
</dbReference>
<dbReference type="InterPro" id="IPR055726">
    <property type="entry name" value="DUF7302"/>
</dbReference>
<evidence type="ECO:0000313" key="2">
    <source>
        <dbReference type="EMBL" id="ASR77122.1"/>
    </source>
</evidence>
<dbReference type="Proteomes" id="UP000225918">
    <property type="component" value="Segment"/>
</dbReference>
<protein>
    <submittedName>
        <fullName evidence="2">Head-to-tail connector protein</fullName>
    </submittedName>
</protein>
<feature type="compositionally biased region" description="Acidic residues" evidence="1">
    <location>
        <begin position="63"/>
        <end position="85"/>
    </location>
</feature>
<gene>
    <name evidence="2" type="ORF">SEA_MYRADEE_14</name>
</gene>
<sequence length="85" mass="9259">MLVKHSINGVVCEVDDEYGAELIASTYFTAYEAAAAPVKKTRKPRTAKPAEPAPAPEPAPEPEPVEDAPEDDEDEDEDEDTDDEE</sequence>
<dbReference type="Pfam" id="PF23976">
    <property type="entry name" value="DUF7302"/>
    <property type="match status" value="1"/>
</dbReference>
<reference evidence="3" key="1">
    <citation type="submission" date="2017-05" db="EMBL/GenBank/DDBJ databases">
        <authorList>
            <person name="Song R."/>
            <person name="Chenine A.L."/>
            <person name="Ruprecht R.M."/>
        </authorList>
    </citation>
    <scope>NUCLEOTIDE SEQUENCE [LARGE SCALE GENOMIC DNA]</scope>
</reference>
<evidence type="ECO:0000313" key="3">
    <source>
        <dbReference type="Proteomes" id="UP000225918"/>
    </source>
</evidence>
<feature type="region of interest" description="Disordered" evidence="1">
    <location>
        <begin position="35"/>
        <end position="85"/>
    </location>
</feature>
<keyword evidence="3" id="KW-1185">Reference proteome</keyword>